<protein>
    <recommendedName>
        <fullName evidence="4">phosphoglycolate phosphatase</fullName>
        <ecNumber evidence="4">3.1.3.18</ecNumber>
    </recommendedName>
</protein>
<dbReference type="PRINTS" id="PR00413">
    <property type="entry name" value="HADHALOGNASE"/>
</dbReference>
<dbReference type="Gene3D" id="3.40.50.1000">
    <property type="entry name" value="HAD superfamily/HAD-like"/>
    <property type="match status" value="1"/>
</dbReference>
<evidence type="ECO:0000256" key="4">
    <source>
        <dbReference type="ARBA" id="ARBA00013078"/>
    </source>
</evidence>
<comment type="caution">
    <text evidence="5">The sequence shown here is derived from an EMBL/GenBank/DDBJ whole genome shotgun (WGS) entry which is preliminary data.</text>
</comment>
<dbReference type="GO" id="GO:0005829">
    <property type="term" value="C:cytosol"/>
    <property type="evidence" value="ECO:0007669"/>
    <property type="project" value="TreeGrafter"/>
</dbReference>
<dbReference type="SFLD" id="SFLDS00003">
    <property type="entry name" value="Haloacid_Dehalogenase"/>
    <property type="match status" value="1"/>
</dbReference>
<organism evidence="5 6">
    <name type="scientific">Candidatus Cryptobacteroides merdipullorum</name>
    <dbReference type="NCBI Taxonomy" id="2840771"/>
    <lineage>
        <taxon>Bacteria</taxon>
        <taxon>Pseudomonadati</taxon>
        <taxon>Bacteroidota</taxon>
        <taxon>Bacteroidia</taxon>
        <taxon>Bacteroidales</taxon>
        <taxon>Candidatus Cryptobacteroides</taxon>
    </lineage>
</organism>
<evidence type="ECO:0000256" key="3">
    <source>
        <dbReference type="ARBA" id="ARBA00006171"/>
    </source>
</evidence>
<dbReference type="NCBIfam" id="TIGR01549">
    <property type="entry name" value="HAD-SF-IA-v1"/>
    <property type="match status" value="1"/>
</dbReference>
<dbReference type="SUPFAM" id="SSF56784">
    <property type="entry name" value="HAD-like"/>
    <property type="match status" value="1"/>
</dbReference>
<gene>
    <name evidence="5" type="ORF">IAC35_03750</name>
</gene>
<comment type="similarity">
    <text evidence="3">Belongs to the HAD-like hydrolase superfamily. CbbY/CbbZ/Gph/YieH family.</text>
</comment>
<proteinExistence type="inferred from homology"/>
<dbReference type="PANTHER" id="PTHR43434">
    <property type="entry name" value="PHOSPHOGLYCOLATE PHOSPHATASE"/>
    <property type="match status" value="1"/>
</dbReference>
<name>A0A9D1GN67_9BACT</name>
<dbReference type="EMBL" id="DVLC01000072">
    <property type="protein sequence ID" value="HIT46956.1"/>
    <property type="molecule type" value="Genomic_DNA"/>
</dbReference>
<accession>A0A9D1GN67</accession>
<reference evidence="5" key="2">
    <citation type="journal article" date="2021" name="PeerJ">
        <title>Extensive microbial diversity within the chicken gut microbiome revealed by metagenomics and culture.</title>
        <authorList>
            <person name="Gilroy R."/>
            <person name="Ravi A."/>
            <person name="Getino M."/>
            <person name="Pursley I."/>
            <person name="Horton D.L."/>
            <person name="Alikhan N.F."/>
            <person name="Baker D."/>
            <person name="Gharbi K."/>
            <person name="Hall N."/>
            <person name="Watson M."/>
            <person name="Adriaenssens E.M."/>
            <person name="Foster-Nyarko E."/>
            <person name="Jarju S."/>
            <person name="Secka A."/>
            <person name="Antonio M."/>
            <person name="Oren A."/>
            <person name="Chaudhuri R.R."/>
            <person name="La Ragione R."/>
            <person name="Hildebrand F."/>
            <person name="Pallen M.J."/>
        </authorList>
    </citation>
    <scope>NUCLEOTIDE SEQUENCE</scope>
    <source>
        <strain evidence="5">ChiHecec2B26-709</strain>
    </source>
</reference>
<reference evidence="5" key="1">
    <citation type="submission" date="2020-10" db="EMBL/GenBank/DDBJ databases">
        <authorList>
            <person name="Gilroy R."/>
        </authorList>
    </citation>
    <scope>NUCLEOTIDE SEQUENCE</scope>
    <source>
        <strain evidence="5">ChiHecec2B26-709</strain>
    </source>
</reference>
<dbReference type="Proteomes" id="UP000886881">
    <property type="component" value="Unassembled WGS sequence"/>
</dbReference>
<dbReference type="AlphaFoldDB" id="A0A9D1GN67"/>
<dbReference type="InterPro" id="IPR036412">
    <property type="entry name" value="HAD-like_sf"/>
</dbReference>
<dbReference type="InterPro" id="IPR050155">
    <property type="entry name" value="HAD-like_hydrolase_sf"/>
</dbReference>
<dbReference type="SFLD" id="SFLDG01129">
    <property type="entry name" value="C1.5:_HAD__Beta-PGM__Phosphata"/>
    <property type="match status" value="1"/>
</dbReference>
<dbReference type="InterPro" id="IPR006439">
    <property type="entry name" value="HAD-SF_hydro_IA"/>
</dbReference>
<evidence type="ECO:0000256" key="1">
    <source>
        <dbReference type="ARBA" id="ARBA00000830"/>
    </source>
</evidence>
<dbReference type="GO" id="GO:0008967">
    <property type="term" value="F:phosphoglycolate phosphatase activity"/>
    <property type="evidence" value="ECO:0007669"/>
    <property type="project" value="UniProtKB-EC"/>
</dbReference>
<comment type="catalytic activity">
    <reaction evidence="1">
        <text>2-phosphoglycolate + H2O = glycolate + phosphate</text>
        <dbReference type="Rhea" id="RHEA:14369"/>
        <dbReference type="ChEBI" id="CHEBI:15377"/>
        <dbReference type="ChEBI" id="CHEBI:29805"/>
        <dbReference type="ChEBI" id="CHEBI:43474"/>
        <dbReference type="ChEBI" id="CHEBI:58033"/>
        <dbReference type="EC" id="3.1.3.18"/>
    </reaction>
</comment>
<dbReference type="PANTHER" id="PTHR43434:SF1">
    <property type="entry name" value="PHOSPHOGLYCOLATE PHOSPHATASE"/>
    <property type="match status" value="1"/>
</dbReference>
<dbReference type="Gene3D" id="1.10.150.240">
    <property type="entry name" value="Putative phosphatase, domain 2"/>
    <property type="match status" value="1"/>
</dbReference>
<dbReference type="Pfam" id="PF13419">
    <property type="entry name" value="HAD_2"/>
    <property type="match status" value="1"/>
</dbReference>
<keyword evidence="5" id="KW-0378">Hydrolase</keyword>
<dbReference type="InterPro" id="IPR041492">
    <property type="entry name" value="HAD_2"/>
</dbReference>
<evidence type="ECO:0000313" key="6">
    <source>
        <dbReference type="Proteomes" id="UP000886881"/>
    </source>
</evidence>
<dbReference type="GO" id="GO:0006281">
    <property type="term" value="P:DNA repair"/>
    <property type="evidence" value="ECO:0007669"/>
    <property type="project" value="TreeGrafter"/>
</dbReference>
<dbReference type="InterPro" id="IPR023214">
    <property type="entry name" value="HAD_sf"/>
</dbReference>
<dbReference type="InterPro" id="IPR023198">
    <property type="entry name" value="PGP-like_dom2"/>
</dbReference>
<comment type="pathway">
    <text evidence="2">Organic acid metabolism; glycolate biosynthesis; glycolate from 2-phosphoglycolate: step 1/1.</text>
</comment>
<evidence type="ECO:0000313" key="5">
    <source>
        <dbReference type="EMBL" id="HIT46956.1"/>
    </source>
</evidence>
<sequence>MKYELAIFDLDGTLVDTIDDLGAAVNHALSLRGLPLHGREEYRLMVGNGVRNLVHRAMPEELKGDTGLLDALLADFINWYSCHLDVRSRPYPGIPELLARLRAEGVKLAVASNKFQAGTDRIIARFFPGIDFCAVLGGRDGVPLKPDPSVVRTIMETASASRESTVMVGDSATDMLTAKAAGICGAAVTWGFRPAEAVAECTVKADDAAELLELLL</sequence>
<evidence type="ECO:0000256" key="2">
    <source>
        <dbReference type="ARBA" id="ARBA00004818"/>
    </source>
</evidence>
<dbReference type="EC" id="3.1.3.18" evidence="4"/>